<dbReference type="OMA" id="CGCLFTE"/>
<dbReference type="AlphaFoldDB" id="A0A0C2I723"/>
<name>A0A0C2I723_THEKT</name>
<evidence type="ECO:0000256" key="6">
    <source>
        <dbReference type="ARBA" id="ARBA00023288"/>
    </source>
</evidence>
<comment type="similarity">
    <text evidence="2">Belongs to the small GTPase superfamily. Rab family.</text>
</comment>
<keyword evidence="5" id="KW-0472">Membrane</keyword>
<evidence type="ECO:0000256" key="2">
    <source>
        <dbReference type="ARBA" id="ARBA00006270"/>
    </source>
</evidence>
<dbReference type="PANTHER" id="PTHR47980">
    <property type="entry name" value="LD44762P"/>
    <property type="match status" value="1"/>
</dbReference>
<dbReference type="EMBL" id="JWZT01005390">
    <property type="protein sequence ID" value="KII60998.1"/>
    <property type="molecule type" value="Genomic_DNA"/>
</dbReference>
<dbReference type="PROSITE" id="PS51421">
    <property type="entry name" value="RAS"/>
    <property type="match status" value="1"/>
</dbReference>
<dbReference type="GO" id="GO:0012505">
    <property type="term" value="C:endomembrane system"/>
    <property type="evidence" value="ECO:0007669"/>
    <property type="project" value="UniProtKB-SubCell"/>
</dbReference>
<organism evidence="8 9">
    <name type="scientific">Thelohanellus kitauei</name>
    <name type="common">Myxosporean</name>
    <dbReference type="NCBI Taxonomy" id="669202"/>
    <lineage>
        <taxon>Eukaryota</taxon>
        <taxon>Metazoa</taxon>
        <taxon>Cnidaria</taxon>
        <taxon>Myxozoa</taxon>
        <taxon>Myxosporea</taxon>
        <taxon>Bivalvulida</taxon>
        <taxon>Platysporina</taxon>
        <taxon>Myxobolidae</taxon>
        <taxon>Thelohanellus</taxon>
    </lineage>
</organism>
<protein>
    <submittedName>
        <fullName evidence="8">Ras-related protein Rab-1B</fullName>
    </submittedName>
</protein>
<dbReference type="NCBIfam" id="TIGR00231">
    <property type="entry name" value="small_GTP"/>
    <property type="match status" value="1"/>
</dbReference>
<keyword evidence="4" id="KW-0342">GTP-binding</keyword>
<dbReference type="FunFam" id="3.40.50.300:FF:000586">
    <property type="entry name" value="Rab family GTPase"/>
    <property type="match status" value="1"/>
</dbReference>
<dbReference type="InterPro" id="IPR005225">
    <property type="entry name" value="Small_GTP-bd"/>
</dbReference>
<dbReference type="Proteomes" id="UP000031668">
    <property type="component" value="Unassembled WGS sequence"/>
</dbReference>
<dbReference type="OrthoDB" id="9989112at2759"/>
<dbReference type="SMART" id="SM00174">
    <property type="entry name" value="RHO"/>
    <property type="match status" value="1"/>
</dbReference>
<dbReference type="CDD" id="cd00154">
    <property type="entry name" value="Rab"/>
    <property type="match status" value="1"/>
</dbReference>
<dbReference type="Gene3D" id="3.40.50.300">
    <property type="entry name" value="P-loop containing nucleotide triphosphate hydrolases"/>
    <property type="match status" value="1"/>
</dbReference>
<dbReference type="SMART" id="SM00175">
    <property type="entry name" value="RAB"/>
    <property type="match status" value="1"/>
</dbReference>
<dbReference type="SMART" id="SM00173">
    <property type="entry name" value="RAS"/>
    <property type="match status" value="1"/>
</dbReference>
<dbReference type="SMART" id="SM00176">
    <property type="entry name" value="RAN"/>
    <property type="match status" value="1"/>
</dbReference>
<evidence type="ECO:0000256" key="5">
    <source>
        <dbReference type="ARBA" id="ARBA00023136"/>
    </source>
</evidence>
<evidence type="ECO:0000313" key="8">
    <source>
        <dbReference type="EMBL" id="KII60998.1"/>
    </source>
</evidence>
<dbReference type="PROSITE" id="PS51420">
    <property type="entry name" value="RHO"/>
    <property type="match status" value="1"/>
</dbReference>
<dbReference type="Pfam" id="PF00071">
    <property type="entry name" value="Ras"/>
    <property type="match status" value="1"/>
</dbReference>
<dbReference type="GO" id="GO:0005525">
    <property type="term" value="F:GTP binding"/>
    <property type="evidence" value="ECO:0007669"/>
    <property type="project" value="UniProtKB-KW"/>
</dbReference>
<dbReference type="InterPro" id="IPR050305">
    <property type="entry name" value="Small_GTPase_Rab"/>
</dbReference>
<dbReference type="PRINTS" id="PR00449">
    <property type="entry name" value="RASTRNSFRMNG"/>
</dbReference>
<accession>A0A0C2I723</accession>
<evidence type="ECO:0000256" key="7">
    <source>
        <dbReference type="ARBA" id="ARBA00023289"/>
    </source>
</evidence>
<dbReference type="PROSITE" id="PS51419">
    <property type="entry name" value="RAB"/>
    <property type="match status" value="1"/>
</dbReference>
<evidence type="ECO:0000256" key="4">
    <source>
        <dbReference type="ARBA" id="ARBA00023134"/>
    </source>
</evidence>
<comment type="subcellular location">
    <subcellularLocation>
        <location evidence="1">Endomembrane system</location>
    </subcellularLocation>
</comment>
<dbReference type="InterPro" id="IPR001806">
    <property type="entry name" value="Small_GTPase"/>
</dbReference>
<comment type="caution">
    <text evidence="8">The sequence shown here is derived from an EMBL/GenBank/DDBJ whole genome shotgun (WGS) entry which is preliminary data.</text>
</comment>
<evidence type="ECO:0000256" key="1">
    <source>
        <dbReference type="ARBA" id="ARBA00004308"/>
    </source>
</evidence>
<keyword evidence="3" id="KW-0547">Nucleotide-binding</keyword>
<evidence type="ECO:0000313" key="9">
    <source>
        <dbReference type="Proteomes" id="UP000031668"/>
    </source>
</evidence>
<proteinExistence type="inferred from homology"/>
<keyword evidence="9" id="KW-1185">Reference proteome</keyword>
<keyword evidence="7" id="KW-0636">Prenylation</keyword>
<evidence type="ECO:0000256" key="3">
    <source>
        <dbReference type="ARBA" id="ARBA00022741"/>
    </source>
</evidence>
<keyword evidence="6" id="KW-0449">Lipoprotein</keyword>
<reference evidence="8 9" key="1">
    <citation type="journal article" date="2014" name="Genome Biol. Evol.">
        <title>The genome of the myxosporean Thelohanellus kitauei shows adaptations to nutrient acquisition within its fish host.</title>
        <authorList>
            <person name="Yang Y."/>
            <person name="Xiong J."/>
            <person name="Zhou Z."/>
            <person name="Huo F."/>
            <person name="Miao W."/>
            <person name="Ran C."/>
            <person name="Liu Y."/>
            <person name="Zhang J."/>
            <person name="Feng J."/>
            <person name="Wang M."/>
            <person name="Wang M."/>
            <person name="Wang L."/>
            <person name="Yao B."/>
        </authorList>
    </citation>
    <scope>NUCLEOTIDE SEQUENCE [LARGE SCALE GENOMIC DNA]</scope>
    <source>
        <strain evidence="8">Wuqing</strain>
    </source>
</reference>
<dbReference type="InterPro" id="IPR027417">
    <property type="entry name" value="P-loop_NTPase"/>
</dbReference>
<sequence length="200" mass="23283">MSNYDYLLKMIMIGDSSVGKTCILKRECDDSFQEEFIATIGIDFKIRFFQIDDMVLKLQIWDTAGQERFKSITTSYYRMAMGIFIVFDLSRRESFEHLDFWMNLIDENADPESVKMLVGNKSDLNETREVTNAEGQAFAKRYGLEYVEISAKTGQNVNELFLMMSENLLDLMRRKSVYSQDRPELKASIPPQPQKRPNCC</sequence>
<dbReference type="GO" id="GO:0003924">
    <property type="term" value="F:GTPase activity"/>
    <property type="evidence" value="ECO:0007669"/>
    <property type="project" value="InterPro"/>
</dbReference>
<dbReference type="SUPFAM" id="SSF52540">
    <property type="entry name" value="P-loop containing nucleoside triphosphate hydrolases"/>
    <property type="match status" value="1"/>
</dbReference>
<gene>
    <name evidence="8" type="ORF">RF11_13972</name>
</gene>